<accession>A0A8T2VLW4</accession>
<dbReference type="PANTHER" id="PTHR11439">
    <property type="entry name" value="GAG-POL-RELATED RETROTRANSPOSON"/>
    <property type="match status" value="1"/>
</dbReference>
<gene>
    <name evidence="1" type="ORF">KP509_01G072100</name>
</gene>
<dbReference type="OrthoDB" id="128382at2759"/>
<dbReference type="Proteomes" id="UP000825935">
    <property type="component" value="Chromosome 1"/>
</dbReference>
<protein>
    <recommendedName>
        <fullName evidence="3">Reverse transcriptase Ty1/copia-type domain-containing protein</fullName>
    </recommendedName>
</protein>
<reference evidence="1" key="1">
    <citation type="submission" date="2021-08" db="EMBL/GenBank/DDBJ databases">
        <title>WGS assembly of Ceratopteris richardii.</title>
        <authorList>
            <person name="Marchant D.B."/>
            <person name="Chen G."/>
            <person name="Jenkins J."/>
            <person name="Shu S."/>
            <person name="Leebens-Mack J."/>
            <person name="Grimwood J."/>
            <person name="Schmutz J."/>
            <person name="Soltis P."/>
            <person name="Soltis D."/>
            <person name="Chen Z.-H."/>
        </authorList>
    </citation>
    <scope>NUCLEOTIDE SEQUENCE</scope>
    <source>
        <strain evidence="1">Whitten #5841</strain>
        <tissue evidence="1">Leaf</tissue>
    </source>
</reference>
<name>A0A8T2VLW4_CERRI</name>
<evidence type="ECO:0000313" key="2">
    <source>
        <dbReference type="Proteomes" id="UP000825935"/>
    </source>
</evidence>
<keyword evidence="2" id="KW-1185">Reference proteome</keyword>
<evidence type="ECO:0008006" key="3">
    <source>
        <dbReference type="Google" id="ProtNLM"/>
    </source>
</evidence>
<sequence>MYTKVITEPDIAYAMGAVTRYMITPEKIHWKVVKQIFKYLKRTINYAMLFPKSLHFILQDFVYSHWEGDKDIRRSTRRYCFNVN</sequence>
<dbReference type="PANTHER" id="PTHR11439:SF483">
    <property type="entry name" value="PEPTIDE SYNTHASE GLIP-LIKE, PUTATIVE (AFU_ORTHOLOGUE AFUA_3G12920)-RELATED"/>
    <property type="match status" value="1"/>
</dbReference>
<dbReference type="AlphaFoldDB" id="A0A8T2VLW4"/>
<organism evidence="1 2">
    <name type="scientific">Ceratopteris richardii</name>
    <name type="common">Triangle waterfern</name>
    <dbReference type="NCBI Taxonomy" id="49495"/>
    <lineage>
        <taxon>Eukaryota</taxon>
        <taxon>Viridiplantae</taxon>
        <taxon>Streptophyta</taxon>
        <taxon>Embryophyta</taxon>
        <taxon>Tracheophyta</taxon>
        <taxon>Polypodiopsida</taxon>
        <taxon>Polypodiidae</taxon>
        <taxon>Polypodiales</taxon>
        <taxon>Pteridineae</taxon>
        <taxon>Pteridaceae</taxon>
        <taxon>Parkerioideae</taxon>
        <taxon>Ceratopteris</taxon>
    </lineage>
</organism>
<comment type="caution">
    <text evidence="1">The sequence shown here is derived from an EMBL/GenBank/DDBJ whole genome shotgun (WGS) entry which is preliminary data.</text>
</comment>
<dbReference type="EMBL" id="CM035406">
    <property type="protein sequence ID" value="KAH7446746.1"/>
    <property type="molecule type" value="Genomic_DNA"/>
</dbReference>
<proteinExistence type="predicted"/>
<evidence type="ECO:0000313" key="1">
    <source>
        <dbReference type="EMBL" id="KAH7446746.1"/>
    </source>
</evidence>